<dbReference type="AlphaFoldDB" id="A0AAN6ULF5"/>
<proteinExistence type="predicted"/>
<accession>A0AAN6ULF5</accession>
<reference evidence="1" key="1">
    <citation type="journal article" date="2023" name="Mol. Phylogenet. Evol.">
        <title>Genome-scale phylogeny and comparative genomics of the fungal order Sordariales.</title>
        <authorList>
            <person name="Hensen N."/>
            <person name="Bonometti L."/>
            <person name="Westerberg I."/>
            <person name="Brannstrom I.O."/>
            <person name="Guillou S."/>
            <person name="Cros-Aarteil S."/>
            <person name="Calhoun S."/>
            <person name="Haridas S."/>
            <person name="Kuo A."/>
            <person name="Mondo S."/>
            <person name="Pangilinan J."/>
            <person name="Riley R."/>
            <person name="LaButti K."/>
            <person name="Andreopoulos B."/>
            <person name="Lipzen A."/>
            <person name="Chen C."/>
            <person name="Yan M."/>
            <person name="Daum C."/>
            <person name="Ng V."/>
            <person name="Clum A."/>
            <person name="Steindorff A."/>
            <person name="Ohm R.A."/>
            <person name="Martin F."/>
            <person name="Silar P."/>
            <person name="Natvig D.O."/>
            <person name="Lalanne C."/>
            <person name="Gautier V."/>
            <person name="Ament-Velasquez S.L."/>
            <person name="Kruys A."/>
            <person name="Hutchinson M.I."/>
            <person name="Powell A.J."/>
            <person name="Barry K."/>
            <person name="Miller A.N."/>
            <person name="Grigoriev I.V."/>
            <person name="Debuchy R."/>
            <person name="Gladieux P."/>
            <person name="Hiltunen Thoren M."/>
            <person name="Johannesson H."/>
        </authorList>
    </citation>
    <scope>NUCLEOTIDE SEQUENCE</scope>
    <source>
        <strain evidence="1">CBS 123565</strain>
    </source>
</reference>
<name>A0AAN6ULF5_9PEZI</name>
<sequence>TKSNTPIINLNNGYLTESFTAFGSKISLSAIDAEKDTDNGPSGNAFTRSEHSLALDTQKTNASYTYSVTKAISAPRLNHHDTHHGTSVGFLTGALTPLSKHAIFAPDTAVHYTLTPAIKSGNNTPSLSAAIGALRTKLLTAASTLNTTTPDSTLTPHSEP</sequence>
<protein>
    <submittedName>
        <fullName evidence="1">Uncharacterized protein</fullName>
    </submittedName>
</protein>
<reference evidence="1" key="2">
    <citation type="submission" date="2023-05" db="EMBL/GenBank/DDBJ databases">
        <authorList>
            <consortium name="Lawrence Berkeley National Laboratory"/>
            <person name="Steindorff A."/>
            <person name="Hensen N."/>
            <person name="Bonometti L."/>
            <person name="Westerberg I."/>
            <person name="Brannstrom I.O."/>
            <person name="Guillou S."/>
            <person name="Cros-Aarteil S."/>
            <person name="Calhoun S."/>
            <person name="Haridas S."/>
            <person name="Kuo A."/>
            <person name="Mondo S."/>
            <person name="Pangilinan J."/>
            <person name="Riley R."/>
            <person name="Labutti K."/>
            <person name="Andreopoulos B."/>
            <person name="Lipzen A."/>
            <person name="Chen C."/>
            <person name="Yanf M."/>
            <person name="Daum C."/>
            <person name="Ng V."/>
            <person name="Clum A."/>
            <person name="Ohm R."/>
            <person name="Martin F."/>
            <person name="Silar P."/>
            <person name="Natvig D."/>
            <person name="Lalanne C."/>
            <person name="Gautier V."/>
            <person name="Ament-Velasquez S.L."/>
            <person name="Kruys A."/>
            <person name="Hutchinson M.I."/>
            <person name="Powell A.J."/>
            <person name="Barry K."/>
            <person name="Miller A.N."/>
            <person name="Grigoriev I.V."/>
            <person name="Debuchy R."/>
            <person name="Gladieux P."/>
            <person name="Thoren M.H."/>
            <person name="Johannesson H."/>
        </authorList>
    </citation>
    <scope>NUCLEOTIDE SEQUENCE</scope>
    <source>
        <strain evidence="1">CBS 123565</strain>
    </source>
</reference>
<dbReference type="EMBL" id="MU853406">
    <property type="protein sequence ID" value="KAK4135183.1"/>
    <property type="molecule type" value="Genomic_DNA"/>
</dbReference>
<keyword evidence="2" id="KW-1185">Reference proteome</keyword>
<evidence type="ECO:0000313" key="2">
    <source>
        <dbReference type="Proteomes" id="UP001304895"/>
    </source>
</evidence>
<dbReference type="Proteomes" id="UP001304895">
    <property type="component" value="Unassembled WGS sequence"/>
</dbReference>
<feature type="non-terminal residue" evidence="1">
    <location>
        <position position="1"/>
    </location>
</feature>
<evidence type="ECO:0000313" key="1">
    <source>
        <dbReference type="EMBL" id="KAK4135183.1"/>
    </source>
</evidence>
<organism evidence="1 2">
    <name type="scientific">Trichocladium antarcticum</name>
    <dbReference type="NCBI Taxonomy" id="1450529"/>
    <lineage>
        <taxon>Eukaryota</taxon>
        <taxon>Fungi</taxon>
        <taxon>Dikarya</taxon>
        <taxon>Ascomycota</taxon>
        <taxon>Pezizomycotina</taxon>
        <taxon>Sordariomycetes</taxon>
        <taxon>Sordariomycetidae</taxon>
        <taxon>Sordariales</taxon>
        <taxon>Chaetomiaceae</taxon>
        <taxon>Trichocladium</taxon>
    </lineage>
</organism>
<gene>
    <name evidence="1" type="ORF">BT67DRAFT_493915</name>
</gene>
<comment type="caution">
    <text evidence="1">The sequence shown here is derived from an EMBL/GenBank/DDBJ whole genome shotgun (WGS) entry which is preliminary data.</text>
</comment>